<organism evidence="3">
    <name type="scientific">Schistocephalus solidus</name>
    <name type="common">Tapeworm</name>
    <dbReference type="NCBI Taxonomy" id="70667"/>
    <lineage>
        <taxon>Eukaryota</taxon>
        <taxon>Metazoa</taxon>
        <taxon>Spiralia</taxon>
        <taxon>Lophotrochozoa</taxon>
        <taxon>Platyhelminthes</taxon>
        <taxon>Cestoda</taxon>
        <taxon>Eucestoda</taxon>
        <taxon>Diphyllobothriidea</taxon>
        <taxon>Diphyllobothriidae</taxon>
        <taxon>Schistocephalus</taxon>
    </lineage>
</organism>
<protein>
    <submittedName>
        <fullName evidence="1 3">Uncharacterized protein</fullName>
    </submittedName>
</protein>
<dbReference type="AlphaFoldDB" id="A0A183S8E0"/>
<dbReference type="Proteomes" id="UP000275846">
    <property type="component" value="Unassembled WGS sequence"/>
</dbReference>
<evidence type="ECO:0000313" key="3">
    <source>
        <dbReference type="WBParaSite" id="SSLN_0000051101-mRNA-1"/>
    </source>
</evidence>
<reference evidence="3" key="1">
    <citation type="submission" date="2016-06" db="UniProtKB">
        <authorList>
            <consortium name="WormBaseParasite"/>
        </authorList>
    </citation>
    <scope>IDENTIFICATION</scope>
</reference>
<gene>
    <name evidence="1" type="ORF">SSLN_LOCUS488</name>
</gene>
<proteinExistence type="predicted"/>
<evidence type="ECO:0000313" key="2">
    <source>
        <dbReference type="Proteomes" id="UP000275846"/>
    </source>
</evidence>
<reference evidence="1 2" key="2">
    <citation type="submission" date="2018-11" db="EMBL/GenBank/DDBJ databases">
        <authorList>
            <consortium name="Pathogen Informatics"/>
        </authorList>
    </citation>
    <scope>NUCLEOTIDE SEQUENCE [LARGE SCALE GENOMIC DNA]</scope>
    <source>
        <strain evidence="1 2">NST_G2</strain>
    </source>
</reference>
<evidence type="ECO:0000313" key="1">
    <source>
        <dbReference type="EMBL" id="VDL85686.1"/>
    </source>
</evidence>
<dbReference type="EMBL" id="UYSU01000363">
    <property type="protein sequence ID" value="VDL85686.1"/>
    <property type="molecule type" value="Genomic_DNA"/>
</dbReference>
<sequence>MPGLYSEHYNDHAQFRLEEKEQDASGIDGCYLETYWWSKAQACCKLWAFDSYAVLQFLVFFWLKLGTQTIRVEDDSVEKKQMQSQGKSFIRLTFRIPQRRYQIRRDSVVARRTFSVHFLRAIFPLTSVRGLIPENCDQPEVFARASKRVLDLARQCEIDPLSVLFSDAWDQKPLRETQLVLPIRAH</sequence>
<accession>A0A183S8E0</accession>
<dbReference type="WBParaSite" id="SSLN_0000051101-mRNA-1">
    <property type="protein sequence ID" value="SSLN_0000051101-mRNA-1"/>
    <property type="gene ID" value="SSLN_0000051101"/>
</dbReference>
<keyword evidence="2" id="KW-1185">Reference proteome</keyword>
<name>A0A183S8E0_SCHSO</name>